<protein>
    <submittedName>
        <fullName evidence="2">YHS domain-containing protein</fullName>
    </submittedName>
</protein>
<dbReference type="GO" id="GO:0016491">
    <property type="term" value="F:oxidoreductase activity"/>
    <property type="evidence" value="ECO:0007669"/>
    <property type="project" value="InterPro"/>
</dbReference>
<organism evidence="2 3">
    <name type="scientific">candidate division WOR-3 bacterium</name>
    <dbReference type="NCBI Taxonomy" id="2052148"/>
    <lineage>
        <taxon>Bacteria</taxon>
        <taxon>Bacteria division WOR-3</taxon>
    </lineage>
</organism>
<gene>
    <name evidence="2" type="ORF">FJY68_11310</name>
</gene>
<evidence type="ECO:0000259" key="1">
    <source>
        <dbReference type="SMART" id="SM00746"/>
    </source>
</evidence>
<dbReference type="InterPro" id="IPR007029">
    <property type="entry name" value="YHS_dom"/>
</dbReference>
<dbReference type="AlphaFoldDB" id="A0A938BSA2"/>
<accession>A0A938BSA2</accession>
<dbReference type="SUPFAM" id="SSF47240">
    <property type="entry name" value="Ferritin-like"/>
    <property type="match status" value="1"/>
</dbReference>
<evidence type="ECO:0000313" key="3">
    <source>
        <dbReference type="Proteomes" id="UP000779900"/>
    </source>
</evidence>
<evidence type="ECO:0000313" key="2">
    <source>
        <dbReference type="EMBL" id="MBM3332415.1"/>
    </source>
</evidence>
<dbReference type="InterPro" id="IPR012348">
    <property type="entry name" value="RNR-like"/>
</dbReference>
<dbReference type="InterPro" id="IPR011017">
    <property type="entry name" value="TRASH_dom"/>
</dbReference>
<dbReference type="Gene3D" id="1.10.620.20">
    <property type="entry name" value="Ribonucleotide Reductase, subunit A"/>
    <property type="match status" value="1"/>
</dbReference>
<reference evidence="2" key="1">
    <citation type="submission" date="2019-03" db="EMBL/GenBank/DDBJ databases">
        <title>Lake Tanganyika Metagenome-Assembled Genomes (MAGs).</title>
        <authorList>
            <person name="Tran P."/>
        </authorList>
    </citation>
    <scope>NUCLEOTIDE SEQUENCE</scope>
    <source>
        <strain evidence="2">K_DeepCast_150m_m2_040</strain>
    </source>
</reference>
<feature type="domain" description="TRASH" evidence="1">
    <location>
        <begin position="12"/>
        <end position="50"/>
    </location>
</feature>
<dbReference type="Pfam" id="PF04945">
    <property type="entry name" value="YHS"/>
    <property type="match status" value="1"/>
</dbReference>
<dbReference type="InterPro" id="IPR009078">
    <property type="entry name" value="Ferritin-like_SF"/>
</dbReference>
<proteinExistence type="predicted"/>
<comment type="caution">
    <text evidence="2">The sequence shown here is derived from an EMBL/GenBank/DDBJ whole genome shotgun (WGS) entry which is preliminary data.</text>
</comment>
<dbReference type="EMBL" id="VGIR01000084">
    <property type="protein sequence ID" value="MBM3332415.1"/>
    <property type="molecule type" value="Genomic_DNA"/>
</dbReference>
<dbReference type="Proteomes" id="UP000779900">
    <property type="component" value="Unassembled WGS sequence"/>
</dbReference>
<dbReference type="SMART" id="SM00746">
    <property type="entry name" value="TRASH"/>
    <property type="match status" value="1"/>
</dbReference>
<name>A0A938BSA2_UNCW3</name>
<sequence length="56" mass="6196">MALAQSAEKLVDPVCGMTVTEETAAATHDYQGKTYYFCNKACKESFAKDPQKYLAQ</sequence>